<dbReference type="SUPFAM" id="SSF53335">
    <property type="entry name" value="S-adenosyl-L-methionine-dependent methyltransferases"/>
    <property type="match status" value="1"/>
</dbReference>
<dbReference type="OrthoDB" id="17415at2759"/>
<evidence type="ECO:0000256" key="7">
    <source>
        <dbReference type="ARBA" id="ARBA00048612"/>
    </source>
</evidence>
<dbReference type="STRING" id="133383.A0A1R0GRL4"/>
<comment type="caution">
    <text evidence="8">The sequence shown here is derived from an EMBL/GenBank/DDBJ whole genome shotgun (WGS) entry which is preliminary data.</text>
</comment>
<dbReference type="InterPro" id="IPR038375">
    <property type="entry name" value="NDUFAF7_sf"/>
</dbReference>
<evidence type="ECO:0000256" key="1">
    <source>
        <dbReference type="ARBA" id="ARBA00004173"/>
    </source>
</evidence>
<accession>A0A1R0GRL4</accession>
<dbReference type="Gene3D" id="3.40.50.12710">
    <property type="match status" value="1"/>
</dbReference>
<dbReference type="Pfam" id="PF02636">
    <property type="entry name" value="Methyltransf_28"/>
    <property type="match status" value="1"/>
</dbReference>
<evidence type="ECO:0000256" key="6">
    <source>
        <dbReference type="ARBA" id="ARBA00023128"/>
    </source>
</evidence>
<keyword evidence="5" id="KW-0808">Transferase</keyword>
<proteinExistence type="inferred from homology"/>
<dbReference type="EC" id="2.1.1.320" evidence="3"/>
<comment type="subcellular location">
    <subcellularLocation>
        <location evidence="1">Mitochondrion</location>
    </subcellularLocation>
</comment>
<dbReference type="AlphaFoldDB" id="A0A1R0GRL4"/>
<dbReference type="GO" id="GO:0035243">
    <property type="term" value="F:protein-arginine omega-N symmetric methyltransferase activity"/>
    <property type="evidence" value="ECO:0007669"/>
    <property type="project" value="UniProtKB-EC"/>
</dbReference>
<evidence type="ECO:0000256" key="3">
    <source>
        <dbReference type="ARBA" id="ARBA00011935"/>
    </source>
</evidence>
<gene>
    <name evidence="8" type="ORF">AYI68_g6384</name>
</gene>
<dbReference type="PANTHER" id="PTHR12049">
    <property type="entry name" value="PROTEIN ARGININE METHYLTRANSFERASE NDUFAF7, MITOCHONDRIAL"/>
    <property type="match status" value="1"/>
</dbReference>
<dbReference type="GO" id="GO:0032259">
    <property type="term" value="P:methylation"/>
    <property type="evidence" value="ECO:0007669"/>
    <property type="project" value="UniProtKB-KW"/>
</dbReference>
<comment type="similarity">
    <text evidence="2">Belongs to the NDUFAF7 family.</text>
</comment>
<keyword evidence="4" id="KW-0489">Methyltransferase</keyword>
<comment type="catalytic activity">
    <reaction evidence="7">
        <text>L-arginyl-[protein] + 2 S-adenosyl-L-methionine = N(omega),N(omega)'-dimethyl-L-arginyl-[protein] + 2 S-adenosyl-L-homocysteine + 2 H(+)</text>
        <dbReference type="Rhea" id="RHEA:48108"/>
        <dbReference type="Rhea" id="RHEA-COMP:10532"/>
        <dbReference type="Rhea" id="RHEA-COMP:11992"/>
        <dbReference type="ChEBI" id="CHEBI:15378"/>
        <dbReference type="ChEBI" id="CHEBI:29965"/>
        <dbReference type="ChEBI" id="CHEBI:57856"/>
        <dbReference type="ChEBI" id="CHEBI:59789"/>
        <dbReference type="ChEBI" id="CHEBI:88221"/>
        <dbReference type="EC" id="2.1.1.320"/>
    </reaction>
</comment>
<evidence type="ECO:0000256" key="5">
    <source>
        <dbReference type="ARBA" id="ARBA00022679"/>
    </source>
</evidence>
<dbReference type="GO" id="GO:0005739">
    <property type="term" value="C:mitochondrion"/>
    <property type="evidence" value="ECO:0007669"/>
    <property type="project" value="UniProtKB-SubCell"/>
</dbReference>
<keyword evidence="9" id="KW-1185">Reference proteome</keyword>
<organism evidence="8 9">
    <name type="scientific">Smittium mucronatum</name>
    <dbReference type="NCBI Taxonomy" id="133383"/>
    <lineage>
        <taxon>Eukaryota</taxon>
        <taxon>Fungi</taxon>
        <taxon>Fungi incertae sedis</taxon>
        <taxon>Zoopagomycota</taxon>
        <taxon>Kickxellomycotina</taxon>
        <taxon>Harpellomycetes</taxon>
        <taxon>Harpellales</taxon>
        <taxon>Legeriomycetaceae</taxon>
        <taxon>Smittium</taxon>
    </lineage>
</organism>
<keyword evidence="6" id="KW-0496">Mitochondrion</keyword>
<evidence type="ECO:0000313" key="9">
    <source>
        <dbReference type="Proteomes" id="UP000187455"/>
    </source>
</evidence>
<dbReference type="InterPro" id="IPR003788">
    <property type="entry name" value="NDUFAF7"/>
</dbReference>
<protein>
    <recommendedName>
        <fullName evidence="3">type II protein arginine methyltransferase</fullName>
        <ecNumber evidence="3">2.1.1.320</ecNumber>
    </recommendedName>
</protein>
<evidence type="ECO:0000256" key="4">
    <source>
        <dbReference type="ARBA" id="ARBA00022603"/>
    </source>
</evidence>
<evidence type="ECO:0000313" key="8">
    <source>
        <dbReference type="EMBL" id="OLY79543.1"/>
    </source>
</evidence>
<sequence>MNHVLVKLRFPSLLQGFSSRRFVSPQSTYRQIRSFSISPLLNARKKKESKLDQLTSTLFGPWWPKAEGDFFDMDVPIDMGKRVTSKDLFEYSKNLTKDSTDLIPMNVNMLARDFINNSLYNPNYGYFSKQALIFSTREGYNFGDIRDTNELLSKVGEMYKNMETELDGVDSIARQIWHTPTELLKPWYGYSIANCLLTKLKKIRKEREINGMQKVPLIIYEVGAGNGTLMIDIINYVRLHEPEIYRDMEYNVIEISPRLARKQLSRKLKGHFEEVEKKINIYNKSVFDWEKKDDRVCFVLAMEVIDNFPHDVIRYDYVTEEPYQSLVYIDNDGEFVERLELANDPMIMEYLEIVSKIHYKSPLLKNPFLRKLRSSFPFAPNLTEAEYLPTSMLKMVKILFEKFPNHNLIMSDFYELPDAVEGVNGPVVQTRYMGNMVPCSSFRVQPGWFDIFFPTNFELLKKVYELIKSSQPSAGGPILSQKSNDFQQEKKPISKMRAEKLVYNVFTKKSGISLKADASKFLADCIENSSQDTELASEWLESIVNLWTQSKNFGLLVELDSIKQLLMEISIQNEIFDGVEKSAISQPYSEKDTISQEGLRFSNRIDERKLFSVIDAYDVPQLFYDSAKGSFVFSEKISKLIDSSKTIKRSVNKRNAATDSNAKTELFRQRYDIIRQRLQRNDTYLRENQDGNLWNGYVFVDSVSSLKGREDQDFVIFGMLSQIEEGVYCIEDKEGRIRLDLSEISISDVENTGIITLNSFVLVEGHLIDETFVVNSLSQPPPEKISISKAAFQGVDFFGGPSFNHDVVTLKAIEDLDDNGAIIFASEVWLDRQEASHRS</sequence>
<dbReference type="PANTHER" id="PTHR12049:SF5">
    <property type="entry name" value="PROTEIN ARGININE METHYLTRANSFERASE NDUFAF7 HOMOLOG, MITOCHONDRIAL"/>
    <property type="match status" value="1"/>
</dbReference>
<dbReference type="EMBL" id="LSSL01004315">
    <property type="protein sequence ID" value="OLY79543.1"/>
    <property type="molecule type" value="Genomic_DNA"/>
</dbReference>
<dbReference type="InterPro" id="IPR029063">
    <property type="entry name" value="SAM-dependent_MTases_sf"/>
</dbReference>
<reference evidence="8 9" key="1">
    <citation type="journal article" date="2016" name="Mol. Biol. Evol.">
        <title>Genome-Wide Survey of Gut Fungi (Harpellales) Reveals the First Horizontally Transferred Ubiquitin Gene from a Mosquito Host.</title>
        <authorList>
            <person name="Wang Y."/>
            <person name="White M.M."/>
            <person name="Kvist S."/>
            <person name="Moncalvo J.M."/>
        </authorList>
    </citation>
    <scope>NUCLEOTIDE SEQUENCE [LARGE SCALE GENOMIC DNA]</scope>
    <source>
        <strain evidence="8 9">ALG-7-W6</strain>
    </source>
</reference>
<evidence type="ECO:0000256" key="2">
    <source>
        <dbReference type="ARBA" id="ARBA00005891"/>
    </source>
</evidence>
<name>A0A1R0GRL4_9FUNG</name>
<dbReference type="Proteomes" id="UP000187455">
    <property type="component" value="Unassembled WGS sequence"/>
</dbReference>